<dbReference type="SUPFAM" id="SSF88659">
    <property type="entry name" value="Sigma3 and sigma4 domains of RNA polymerase sigma factors"/>
    <property type="match status" value="1"/>
</dbReference>
<evidence type="ECO:0000313" key="2">
    <source>
        <dbReference type="EMBL" id="BDR56889.1"/>
    </source>
</evidence>
<reference evidence="2 3" key="1">
    <citation type="journal article" date="2023" name="Microbiol. Spectr.">
        <title>Symbiosis of Carpenter Bees with Uncharacterized Lactic Acid Bacteria Showing NAD Auxotrophy.</title>
        <authorList>
            <person name="Kawasaki S."/>
            <person name="Ozawa K."/>
            <person name="Mori T."/>
            <person name="Yamamoto A."/>
            <person name="Ito M."/>
            <person name="Ohkuma M."/>
            <person name="Sakamoto M."/>
            <person name="Matsutani M."/>
        </authorList>
    </citation>
    <scope>NUCLEOTIDE SEQUENCE [LARGE SCALE GENOMIC DNA]</scope>
    <source>
        <strain evidence="2 3">KimC2</strain>
    </source>
</reference>
<protein>
    <submittedName>
        <fullName evidence="2">Uncharacterized protein</fullName>
    </submittedName>
</protein>
<dbReference type="InterPro" id="IPR010861">
    <property type="entry name" value="DUF1492"/>
</dbReference>
<dbReference type="Pfam" id="PF07374">
    <property type="entry name" value="DUF1492"/>
    <property type="match status" value="1"/>
</dbReference>
<proteinExistence type="predicted"/>
<dbReference type="AlphaFoldDB" id="A0AAU9CZS3"/>
<dbReference type="Proteomes" id="UP001321804">
    <property type="component" value="Chromosome"/>
</dbReference>
<organism evidence="2 3">
    <name type="scientific">Xylocopilactobacillus apis</name>
    <dbReference type="NCBI Taxonomy" id="2932183"/>
    <lineage>
        <taxon>Bacteria</taxon>
        <taxon>Bacillati</taxon>
        <taxon>Bacillota</taxon>
        <taxon>Bacilli</taxon>
        <taxon>Lactobacillales</taxon>
        <taxon>Lactobacillaceae</taxon>
        <taxon>Xylocopilactobacillus</taxon>
    </lineage>
</organism>
<dbReference type="RefSeq" id="WP_425613188.1">
    <property type="nucleotide sequence ID" value="NZ_AP026801.1"/>
</dbReference>
<name>A0AAU9CZS3_9LACO</name>
<evidence type="ECO:0000256" key="1">
    <source>
        <dbReference type="SAM" id="MobiDB-lite"/>
    </source>
</evidence>
<feature type="compositionally biased region" description="Polar residues" evidence="1">
    <location>
        <begin position="1"/>
        <end position="18"/>
    </location>
</feature>
<accession>A0AAU9CZS3</accession>
<dbReference type="KEGG" id="xak:KIMC2_14510"/>
<keyword evidence="3" id="KW-1185">Reference proteome</keyword>
<evidence type="ECO:0000313" key="3">
    <source>
        <dbReference type="Proteomes" id="UP001321804"/>
    </source>
</evidence>
<gene>
    <name evidence="2" type="ORF">KIMC2_14510</name>
</gene>
<sequence>MKIKGSNLSSEPKSSLPNRNRLDDLISEKAGLEQRLRHQLEASWQMRDTISKSIDTIEDSTSCQIIEMYYVDLKELDDIADELHISIRTAQRYYNQGLRRMHRVEE</sequence>
<dbReference type="InterPro" id="IPR013324">
    <property type="entry name" value="RNA_pol_sigma_r3/r4-like"/>
</dbReference>
<dbReference type="EMBL" id="AP026801">
    <property type="protein sequence ID" value="BDR56889.1"/>
    <property type="molecule type" value="Genomic_DNA"/>
</dbReference>
<feature type="region of interest" description="Disordered" evidence="1">
    <location>
        <begin position="1"/>
        <end position="21"/>
    </location>
</feature>